<evidence type="ECO:0000313" key="3">
    <source>
        <dbReference type="Proteomes" id="UP001152523"/>
    </source>
</evidence>
<dbReference type="EMBL" id="CAMAPF010000935">
    <property type="protein sequence ID" value="CAH9124700.1"/>
    <property type="molecule type" value="Genomic_DNA"/>
</dbReference>
<dbReference type="Pfam" id="PF20241">
    <property type="entry name" value="DUF6598"/>
    <property type="match status" value="1"/>
</dbReference>
<gene>
    <name evidence="2" type="ORF">CEPIT_LOCUS26180</name>
</gene>
<evidence type="ECO:0000313" key="2">
    <source>
        <dbReference type="EMBL" id="CAH9124700.1"/>
    </source>
</evidence>
<name>A0AAV0EPV3_9ASTE</name>
<keyword evidence="3" id="KW-1185">Reference proteome</keyword>
<protein>
    <recommendedName>
        <fullName evidence="1">DUF6598 domain-containing protein</fullName>
    </recommendedName>
</protein>
<sequence>MTYALCATFKVVLLNHSQDGGENPAHVYGTIKASQLIGGSSTSLTLLDKPLDECVEIYPKNHIVLTRAIVVVPMDNGITISVSLCDNKDGEIGKGSVSFDCLYGTQTKSMYGPEHGEVEVSITCV</sequence>
<accession>A0AAV0EPV3</accession>
<organism evidence="2 3">
    <name type="scientific">Cuscuta epithymum</name>
    <dbReference type="NCBI Taxonomy" id="186058"/>
    <lineage>
        <taxon>Eukaryota</taxon>
        <taxon>Viridiplantae</taxon>
        <taxon>Streptophyta</taxon>
        <taxon>Embryophyta</taxon>
        <taxon>Tracheophyta</taxon>
        <taxon>Spermatophyta</taxon>
        <taxon>Magnoliopsida</taxon>
        <taxon>eudicotyledons</taxon>
        <taxon>Gunneridae</taxon>
        <taxon>Pentapetalae</taxon>
        <taxon>asterids</taxon>
        <taxon>lamiids</taxon>
        <taxon>Solanales</taxon>
        <taxon>Convolvulaceae</taxon>
        <taxon>Cuscuteae</taxon>
        <taxon>Cuscuta</taxon>
        <taxon>Cuscuta subgen. Cuscuta</taxon>
    </lineage>
</organism>
<proteinExistence type="predicted"/>
<dbReference type="Proteomes" id="UP001152523">
    <property type="component" value="Unassembled WGS sequence"/>
</dbReference>
<dbReference type="AlphaFoldDB" id="A0AAV0EPV3"/>
<evidence type="ECO:0000259" key="1">
    <source>
        <dbReference type="Pfam" id="PF20241"/>
    </source>
</evidence>
<comment type="caution">
    <text evidence="2">The sequence shown here is derived from an EMBL/GenBank/DDBJ whole genome shotgun (WGS) entry which is preliminary data.</text>
</comment>
<dbReference type="InterPro" id="IPR046533">
    <property type="entry name" value="DUF6598"/>
</dbReference>
<reference evidence="2" key="1">
    <citation type="submission" date="2022-07" db="EMBL/GenBank/DDBJ databases">
        <authorList>
            <person name="Macas J."/>
            <person name="Novak P."/>
            <person name="Neumann P."/>
        </authorList>
    </citation>
    <scope>NUCLEOTIDE SEQUENCE</scope>
</reference>
<feature type="domain" description="DUF6598" evidence="1">
    <location>
        <begin position="1"/>
        <end position="121"/>
    </location>
</feature>